<evidence type="ECO:0000259" key="1">
    <source>
        <dbReference type="Pfam" id="PF13468"/>
    </source>
</evidence>
<dbReference type="SUPFAM" id="SSF54593">
    <property type="entry name" value="Glyoxalase/Bleomycin resistance protein/Dihydroxybiphenyl dioxygenase"/>
    <property type="match status" value="1"/>
</dbReference>
<evidence type="ECO:0000313" key="3">
    <source>
        <dbReference type="Proteomes" id="UP001164020"/>
    </source>
</evidence>
<gene>
    <name evidence="2" type="ORF">OH818_08300</name>
</gene>
<dbReference type="Gene3D" id="3.10.180.10">
    <property type="entry name" value="2,3-Dihydroxybiphenyl 1,2-Dioxygenase, domain 1"/>
    <property type="match status" value="1"/>
</dbReference>
<name>A0ABY7C2L3_9HYPH</name>
<proteinExistence type="predicted"/>
<dbReference type="Proteomes" id="UP001164020">
    <property type="component" value="Chromosome"/>
</dbReference>
<dbReference type="RefSeq" id="WP_268882573.1">
    <property type="nucleotide sequence ID" value="NZ_CP114029.1"/>
</dbReference>
<accession>A0ABY7C2L3</accession>
<dbReference type="InterPro" id="IPR025870">
    <property type="entry name" value="Glyoxalase-like_dom"/>
</dbReference>
<evidence type="ECO:0000313" key="2">
    <source>
        <dbReference type="EMBL" id="WAP70119.1"/>
    </source>
</evidence>
<reference evidence="2" key="1">
    <citation type="submission" date="2022-12" db="EMBL/GenBank/DDBJ databases">
        <title>Jiella pelagia sp. nov., isolated from phosphonate enriched culture of Northwest Pacific surface seawater.</title>
        <authorList>
            <person name="Shin D.Y."/>
            <person name="Hwang C.Y."/>
        </authorList>
    </citation>
    <scope>NUCLEOTIDE SEQUENCE</scope>
    <source>
        <strain evidence="2">HL-NP1</strain>
    </source>
</reference>
<feature type="domain" description="Glyoxalase-like" evidence="1">
    <location>
        <begin position="4"/>
        <end position="190"/>
    </location>
</feature>
<dbReference type="EMBL" id="CP114029">
    <property type="protein sequence ID" value="WAP70119.1"/>
    <property type="molecule type" value="Genomic_DNA"/>
</dbReference>
<organism evidence="2 3">
    <name type="scientific">Jiella pelagia</name>
    <dbReference type="NCBI Taxonomy" id="2986949"/>
    <lineage>
        <taxon>Bacteria</taxon>
        <taxon>Pseudomonadati</taxon>
        <taxon>Pseudomonadota</taxon>
        <taxon>Alphaproteobacteria</taxon>
        <taxon>Hyphomicrobiales</taxon>
        <taxon>Aurantimonadaceae</taxon>
        <taxon>Jiella</taxon>
    </lineage>
</organism>
<keyword evidence="3" id="KW-1185">Reference proteome</keyword>
<sequence length="278" mass="29889">MRSIDHLVMPFETLAAARDWFERLGFVVAPDAVHPFGTGNACVFLADGRFIEPLSVVDRAAYETARDAGHLFVERDAALRDLAERPAISALAFRSDDALADRAQLLEEEAGDEGLVEFERAMRLPDGGTTQLSFRLAFAAIHSADAPSFFTCEARHQTKPDRSALTRHPNGAVGIAGVTLLAPDPRLFRDYLSAVADSPVDERGDGSLAIALDDGRLDLLAGGTSPLAIASLTVTVADLAFAENFWQSRDIAHSKDGDGVAIACPNGRGVIRFIEDRT</sequence>
<protein>
    <submittedName>
        <fullName evidence="2">VOC family protein</fullName>
    </submittedName>
</protein>
<dbReference type="InterPro" id="IPR029068">
    <property type="entry name" value="Glyas_Bleomycin-R_OHBP_Dase"/>
</dbReference>
<dbReference type="Pfam" id="PF13468">
    <property type="entry name" value="Glyoxalase_3"/>
    <property type="match status" value="1"/>
</dbReference>